<sequence>PPEGDMAAPSGGGSNSSDFVRKLYKMLEDPQYASIVRWGDGGDSFVVLENNQFTNDILPKHFKHSNFASFVRQLNKYDFHKVRQNEENGQSPYGPNAWEFKHPDFTIHNKRNLDNIRRKAPAPRKAQPAEDVYQANQLALLTEQLNATQHQVQQLQEHVGQLTSSNKILVEELVALQKNVKITTQVNTELLTHLNNLDEHRRNSRHSGHSGHSGQSSNFHNGALGVLPDGNDEPSIELRRARDLLNAIEPDAPADRAFQRLSVAYQANSPPDSAASSIMFSQPNSAILPPNMMGTPFMDDPRHLVYPAGPNVGIDPFHPDHVNNLPFPLPQGPPPEMPAQINLQNKRKEESIWEERKPRILLVEDDRTCSRIGSKFLHQIECSVELAQNGEEAVNKINSEPDRYDVIFMDIIMPNMDGVSATVYIRTVSPTVPIIAMTSNIRAEEINHYYQFGMNDTLAKPFTKEGMVKVVKKYCRHMLKNPNAADLEPNGGPMTGIGVSTPTYNAPPPVTGSGMKFETTPINSPATSSSWHSPGQQLAQHTSPNMDGGYMSGTISVSGPQMVMTPSGSFAPQMGTPPIPRMTGDMSGGGGGG</sequence>
<dbReference type="Gene3D" id="1.10.10.10">
    <property type="entry name" value="Winged helix-like DNA-binding domain superfamily/Winged helix DNA-binding domain"/>
    <property type="match status" value="1"/>
</dbReference>
<dbReference type="Pfam" id="PF00447">
    <property type="entry name" value="HSF_DNA-bind"/>
    <property type="match status" value="1"/>
</dbReference>
<evidence type="ECO:0000256" key="14">
    <source>
        <dbReference type="SAM" id="MobiDB-lite"/>
    </source>
</evidence>
<dbReference type="EMBL" id="MU032349">
    <property type="protein sequence ID" value="KAF3763625.1"/>
    <property type="molecule type" value="Genomic_DNA"/>
</dbReference>
<comment type="subcellular location">
    <subcellularLocation>
        <location evidence="1">Nucleus</location>
    </subcellularLocation>
</comment>
<dbReference type="Pfam" id="PF00072">
    <property type="entry name" value="Response_reg"/>
    <property type="match status" value="1"/>
</dbReference>
<dbReference type="InterPro" id="IPR011006">
    <property type="entry name" value="CheY-like_superfamily"/>
</dbReference>
<feature type="domain" description="Response regulatory" evidence="15">
    <location>
        <begin position="359"/>
        <end position="475"/>
    </location>
</feature>
<evidence type="ECO:0000256" key="11">
    <source>
        <dbReference type="ARBA" id="ARBA00061465"/>
    </source>
</evidence>
<feature type="modified residue" description="4-aspartylphosphate" evidence="13">
    <location>
        <position position="410"/>
    </location>
</feature>
<dbReference type="GO" id="GO:0043565">
    <property type="term" value="F:sequence-specific DNA binding"/>
    <property type="evidence" value="ECO:0007669"/>
    <property type="project" value="InterPro"/>
</dbReference>
<dbReference type="GO" id="GO:0000156">
    <property type="term" value="F:phosphorelay response regulator activity"/>
    <property type="evidence" value="ECO:0007669"/>
    <property type="project" value="InterPro"/>
</dbReference>
<organism evidence="16 17">
    <name type="scientific">Cryphonectria parasitica (strain ATCC 38755 / EP155)</name>
    <dbReference type="NCBI Taxonomy" id="660469"/>
    <lineage>
        <taxon>Eukaryota</taxon>
        <taxon>Fungi</taxon>
        <taxon>Dikarya</taxon>
        <taxon>Ascomycota</taxon>
        <taxon>Pezizomycotina</taxon>
        <taxon>Sordariomycetes</taxon>
        <taxon>Sordariomycetidae</taxon>
        <taxon>Diaporthales</taxon>
        <taxon>Cryphonectriaceae</taxon>
        <taxon>Cryphonectria-Endothia species complex</taxon>
        <taxon>Cryphonectria</taxon>
    </lineage>
</organism>
<dbReference type="InterPro" id="IPR036390">
    <property type="entry name" value="WH_DNA-bd_sf"/>
</dbReference>
<evidence type="ECO:0000256" key="13">
    <source>
        <dbReference type="PROSITE-ProRule" id="PRU00169"/>
    </source>
</evidence>
<dbReference type="GO" id="GO:0003700">
    <property type="term" value="F:DNA-binding transcription factor activity"/>
    <property type="evidence" value="ECO:0007669"/>
    <property type="project" value="InterPro"/>
</dbReference>
<dbReference type="GO" id="GO:0005634">
    <property type="term" value="C:nucleus"/>
    <property type="evidence" value="ECO:0007669"/>
    <property type="project" value="UniProtKB-SubCell"/>
</dbReference>
<dbReference type="PANTHER" id="PTHR45339">
    <property type="entry name" value="HYBRID SIGNAL TRANSDUCTION HISTIDINE KINASE J"/>
    <property type="match status" value="1"/>
</dbReference>
<reference evidence="16" key="1">
    <citation type="journal article" date="2020" name="Phytopathology">
        <title>Genome sequence of the chestnut blight fungus Cryphonectria parasitica EP155: A fundamental resource for an archetypical invasive plant pathogen.</title>
        <authorList>
            <person name="Crouch J.A."/>
            <person name="Dawe A."/>
            <person name="Aerts A."/>
            <person name="Barry K."/>
            <person name="Churchill A.C.L."/>
            <person name="Grimwood J."/>
            <person name="Hillman B."/>
            <person name="Milgroom M.G."/>
            <person name="Pangilinan J."/>
            <person name="Smith M."/>
            <person name="Salamov A."/>
            <person name="Schmutz J."/>
            <person name="Yadav J."/>
            <person name="Grigoriev I.V."/>
            <person name="Nuss D."/>
        </authorList>
    </citation>
    <scope>NUCLEOTIDE SEQUENCE</scope>
    <source>
        <strain evidence="16">EP155</strain>
    </source>
</reference>
<dbReference type="SUPFAM" id="SSF46785">
    <property type="entry name" value="Winged helix' DNA-binding domain"/>
    <property type="match status" value="1"/>
</dbReference>
<keyword evidence="8" id="KW-0804">Transcription</keyword>
<name>A0A9P5CN79_CRYP1</name>
<dbReference type="PRINTS" id="PR00056">
    <property type="entry name" value="HSFDOMAIN"/>
</dbReference>
<feature type="region of interest" description="Disordered" evidence="14">
    <location>
        <begin position="201"/>
        <end position="234"/>
    </location>
</feature>
<dbReference type="GeneID" id="63832633"/>
<evidence type="ECO:0000256" key="6">
    <source>
        <dbReference type="ARBA" id="ARBA00023054"/>
    </source>
</evidence>
<evidence type="ECO:0000256" key="3">
    <source>
        <dbReference type="ARBA" id="ARBA00022553"/>
    </source>
</evidence>
<dbReference type="SMART" id="SM00448">
    <property type="entry name" value="REC"/>
    <property type="match status" value="1"/>
</dbReference>
<keyword evidence="4" id="KW-0902">Two-component regulatory system</keyword>
<accession>A0A9P5CN79</accession>
<proteinExistence type="inferred from homology"/>
<dbReference type="Gene3D" id="3.40.50.2300">
    <property type="match status" value="1"/>
</dbReference>
<keyword evidence="6" id="KW-0175">Coiled coil</keyword>
<dbReference type="PIRSF" id="PIRSF002595">
    <property type="entry name" value="RR_SKN7"/>
    <property type="match status" value="1"/>
</dbReference>
<gene>
    <name evidence="16" type="ORF">M406DRAFT_217557</name>
</gene>
<feature type="region of interest" description="Disordered" evidence="14">
    <location>
        <begin position="572"/>
        <end position="593"/>
    </location>
</feature>
<evidence type="ECO:0000256" key="12">
    <source>
        <dbReference type="ARBA" id="ARBA00070291"/>
    </source>
</evidence>
<dbReference type="InterPro" id="IPR000232">
    <property type="entry name" value="HSF_DNA-bd"/>
</dbReference>
<evidence type="ECO:0000256" key="10">
    <source>
        <dbReference type="ARBA" id="ARBA00057149"/>
    </source>
</evidence>
<dbReference type="SMART" id="SM00415">
    <property type="entry name" value="HSF"/>
    <property type="match status" value="1"/>
</dbReference>
<dbReference type="OrthoDB" id="424572at2759"/>
<protein>
    <recommendedName>
        <fullName evidence="12">Transcription factor SKN7</fullName>
    </recommendedName>
</protein>
<keyword evidence="7" id="KW-0238">DNA-binding</keyword>
<keyword evidence="3 13" id="KW-0597">Phosphoprotein</keyword>
<evidence type="ECO:0000256" key="4">
    <source>
        <dbReference type="ARBA" id="ARBA00023012"/>
    </source>
</evidence>
<evidence type="ECO:0000256" key="9">
    <source>
        <dbReference type="ARBA" id="ARBA00023242"/>
    </source>
</evidence>
<dbReference type="PROSITE" id="PS50110">
    <property type="entry name" value="RESPONSE_REGULATORY"/>
    <property type="match status" value="1"/>
</dbReference>
<evidence type="ECO:0000256" key="5">
    <source>
        <dbReference type="ARBA" id="ARBA00023015"/>
    </source>
</evidence>
<evidence type="ECO:0000259" key="15">
    <source>
        <dbReference type="PROSITE" id="PS50110"/>
    </source>
</evidence>
<evidence type="ECO:0000313" key="16">
    <source>
        <dbReference type="EMBL" id="KAF3763625.1"/>
    </source>
</evidence>
<feature type="compositionally biased region" description="Low complexity" evidence="14">
    <location>
        <begin position="210"/>
        <end position="222"/>
    </location>
</feature>
<feature type="non-terminal residue" evidence="16">
    <location>
        <position position="1"/>
    </location>
</feature>
<evidence type="ECO:0000256" key="7">
    <source>
        <dbReference type="ARBA" id="ARBA00023125"/>
    </source>
</evidence>
<comment type="similarity">
    <text evidence="11">Belongs to the SKN7 family.</text>
</comment>
<dbReference type="SUPFAM" id="SSF52172">
    <property type="entry name" value="CheY-like"/>
    <property type="match status" value="1"/>
</dbReference>
<dbReference type="InterPro" id="IPR001789">
    <property type="entry name" value="Sig_transdc_resp-reg_receiver"/>
</dbReference>
<evidence type="ECO:0000256" key="8">
    <source>
        <dbReference type="ARBA" id="ARBA00023163"/>
    </source>
</evidence>
<dbReference type="PANTHER" id="PTHR45339:SF1">
    <property type="entry name" value="HYBRID SIGNAL TRANSDUCTION HISTIDINE KINASE J"/>
    <property type="match status" value="1"/>
</dbReference>
<keyword evidence="5" id="KW-0805">Transcription regulation</keyword>
<dbReference type="InterPro" id="IPR014402">
    <property type="entry name" value="Sig_transdc_resp-reg_Skn7"/>
</dbReference>
<evidence type="ECO:0000256" key="2">
    <source>
        <dbReference type="ARBA" id="ARBA00011233"/>
    </source>
</evidence>
<comment type="caution">
    <text evidence="16">The sequence shown here is derived from an EMBL/GenBank/DDBJ whole genome shotgun (WGS) entry which is preliminary data.</text>
</comment>
<evidence type="ECO:0000313" key="17">
    <source>
        <dbReference type="Proteomes" id="UP000803844"/>
    </source>
</evidence>
<dbReference type="AlphaFoldDB" id="A0A9P5CN79"/>
<feature type="non-terminal residue" evidence="16">
    <location>
        <position position="593"/>
    </location>
</feature>
<evidence type="ECO:0000256" key="1">
    <source>
        <dbReference type="ARBA" id="ARBA00004123"/>
    </source>
</evidence>
<dbReference type="FunFam" id="3.40.50.2300:FF:000212">
    <property type="entry name" value="Stress response regulator/HFS transcription factor"/>
    <property type="match status" value="1"/>
</dbReference>
<dbReference type="RefSeq" id="XP_040774586.1">
    <property type="nucleotide sequence ID" value="XM_040915504.1"/>
</dbReference>
<dbReference type="Proteomes" id="UP000803844">
    <property type="component" value="Unassembled WGS sequence"/>
</dbReference>
<comment type="subunit">
    <text evidence="2">Homotrimer.</text>
</comment>
<dbReference type="InterPro" id="IPR036388">
    <property type="entry name" value="WH-like_DNA-bd_sf"/>
</dbReference>
<comment type="function">
    <text evidence="10">Transcription factor that is part of a SLN1-YPD1-SKN7 two-component regulatory system, which controls gene expression in response to changes in the osmolarity of the extracellular environment. Under low osmotic conditions, phosphorylated and activated by the phosphorelay intermediate protein YPD1. Also activated in response to oxidative stress, independent on the two-component regulatory system. Regulates heat shock genes in response to oxidative stress and genes involved in cell wall integrity in response to osmotic changes.</text>
</comment>
<keyword evidence="17" id="KW-1185">Reference proteome</keyword>
<dbReference type="FunFam" id="1.10.10.10:FF:000380">
    <property type="entry name" value="Transcription factor SKN7"/>
    <property type="match status" value="1"/>
</dbReference>
<dbReference type="CDD" id="cd17546">
    <property type="entry name" value="REC_hyHK_CKI1_RcsC-like"/>
    <property type="match status" value="1"/>
</dbReference>
<feature type="region of interest" description="Disordered" evidence="14">
    <location>
        <begin position="520"/>
        <end position="543"/>
    </location>
</feature>
<dbReference type="PROSITE" id="PS00434">
    <property type="entry name" value="HSF_DOMAIN"/>
    <property type="match status" value="1"/>
</dbReference>
<keyword evidence="9" id="KW-0539">Nucleus</keyword>